<gene>
    <name evidence="1" type="ORF">AD928_02415</name>
</gene>
<sequence length="140" mass="16513">MFRLFRAAFFGVADARHLPPDALPVRLQATPKLDPRQEYLCNEPRRIDSMRFVQQQQYRLQAAGPFARKECATQSLMKLGLEFRIEFREVLSDHEQFFRLQQRKSLGHFFERGWGEVHRIASAAQARRMCVHSRCSFVRS</sequence>
<dbReference type="EMBL" id="LHZA01000105">
    <property type="protein sequence ID" value="KXU99193.1"/>
    <property type="molecule type" value="Genomic_DNA"/>
</dbReference>
<evidence type="ECO:0000313" key="2">
    <source>
        <dbReference type="Proteomes" id="UP000075473"/>
    </source>
</evidence>
<organism evidence="1 2">
    <name type="scientific">Acetobacter cerevisiae</name>
    <dbReference type="NCBI Taxonomy" id="178900"/>
    <lineage>
        <taxon>Bacteria</taxon>
        <taxon>Pseudomonadati</taxon>
        <taxon>Pseudomonadota</taxon>
        <taxon>Alphaproteobacteria</taxon>
        <taxon>Acetobacterales</taxon>
        <taxon>Acetobacteraceae</taxon>
        <taxon>Acetobacter</taxon>
    </lineage>
</organism>
<proteinExistence type="predicted"/>
<comment type="caution">
    <text evidence="1">The sequence shown here is derived from an EMBL/GenBank/DDBJ whole genome shotgun (WGS) entry which is preliminary data.</text>
</comment>
<protein>
    <submittedName>
        <fullName evidence="1">Uncharacterized protein</fullName>
    </submittedName>
</protein>
<name>A0A149QPT1_9PROT</name>
<dbReference type="Proteomes" id="UP000075473">
    <property type="component" value="Unassembled WGS sequence"/>
</dbReference>
<evidence type="ECO:0000313" key="1">
    <source>
        <dbReference type="EMBL" id="KXU99193.1"/>
    </source>
</evidence>
<reference evidence="1 2" key="1">
    <citation type="submission" date="2015-06" db="EMBL/GenBank/DDBJ databases">
        <title>Improved classification and identification of acetic acid bacteria using matrix-assisted laser desorption/ionization time-of-flight mass spectrometry; Gluconobacter nephelii and Gluconobacter uchimurae are later heterotypic synonyms of Gluconobacter japonicus and Gluconobacter oxydans, respectively.</title>
        <authorList>
            <person name="Li L."/>
            <person name="Cleenwerck I."/>
            <person name="De Vuyst L."/>
            <person name="Vandamme P."/>
        </authorList>
    </citation>
    <scope>NUCLEOTIDE SEQUENCE [LARGE SCALE GENOMIC DNA]</scope>
    <source>
        <strain evidence="1 2">LMG 1625</strain>
    </source>
</reference>
<dbReference type="AlphaFoldDB" id="A0A149QPT1"/>
<accession>A0A149QPT1</accession>